<dbReference type="Gene3D" id="2.60.40.2220">
    <property type="match status" value="1"/>
</dbReference>
<comment type="similarity">
    <text evidence="1">Belongs to the glycosyl hydrolase 38 family.</text>
</comment>
<dbReference type="SMART" id="SM00872">
    <property type="entry name" value="Alpha-mann_mid"/>
    <property type="match status" value="1"/>
</dbReference>
<evidence type="ECO:0000256" key="4">
    <source>
        <dbReference type="ARBA" id="ARBA00023295"/>
    </source>
</evidence>
<dbReference type="PANTHER" id="PTHR46017">
    <property type="entry name" value="ALPHA-MANNOSIDASE 2C1"/>
    <property type="match status" value="1"/>
</dbReference>
<dbReference type="InterPro" id="IPR041147">
    <property type="entry name" value="GH38_C"/>
</dbReference>
<dbReference type="EMBL" id="CP076132">
    <property type="protein sequence ID" value="QWG00040.1"/>
    <property type="molecule type" value="Genomic_DNA"/>
</dbReference>
<dbReference type="SUPFAM" id="SSF88713">
    <property type="entry name" value="Glycoside hydrolase/deacetylase"/>
    <property type="match status" value="1"/>
</dbReference>
<dbReference type="GO" id="GO:0030246">
    <property type="term" value="F:carbohydrate binding"/>
    <property type="evidence" value="ECO:0007669"/>
    <property type="project" value="InterPro"/>
</dbReference>
<dbReference type="InterPro" id="IPR000602">
    <property type="entry name" value="Glyco_hydro_38_N"/>
</dbReference>
<sequence length="1113" mass="127460">MKRSIIAISLCFFATILAGQTIPNKLSSETLKYIEAAAEGDHLALEGGHMALDGHVMPYPFFKSHEVLYLYRLSQLRHNVIWKADSVYYQEDWKEGNELIKAGKDGLQKVPASYMSGDRHSTHSYWLDIPELPEKNEKERFFCLKPMEMSLVGWPETTIYINGEAKASLLRQHFYWSLDQLMTGDKVESVCLKSFGVFDKPRGYREISIVERNKEIDQLYWYLRVLVEAASILNEEDNGYTEIRQLADEVMAEIDLDISGTVLFDLQLKKYLPQLEEKFQKIVALADNQVTLYMLMHGHLDSAWRWTLAQTDDKIQRLVMNNLYLMDRYPEYKYMFTMPYHYERLKELYPELYARVLDKIEEGQWLANGATYAEPDVNLPGGESIIRNFLYGLTIFREELGMKNPVLFLPDTFGYPPFLPQVAQGFGINHLIAMRVNTPKIDHSIYRWKGIDGSEILVNALTTPAWEYPFISAVHGNRVPTPELITTYNAPDPGPRRLVGTWERFKDADATNKQLLLIGWGDGGGGGTEDQLELARLVKDLPSIPKVEWSNMYDYIQEQVKIKDNFAEYNERILPRRWIQRTFMMANGIKMQNRKAEQLLRETEALSAWASQSGYTYPKEELTTIWKELLLYHFHDIITGMAVPEVMIKTNESLKRINEQVLSLRTKAWDHLEQQIAMEHDGLLVFNSSGIPQSGVMSLGYNGEAKWKLIDENNNEVNYEVLTKGQISLNMPEIPAMSYAKLYWVNGEKPTTIKKELLASKRVLENTLVKVKFNEFGEITSYYDKELKKELVPDGKVQNQLLAQPHEVEKGPKVILTKASFKNYKKGALSSSLELNRSYENSGIQQIISLKKGSKLLTFDTKLDWNERDRLEVDFPMSIKNDSANHGIQFGYMPVSRGKLLATDSLEIPTCVHQWADVSDDEYGFAMIDNIRYGYNLKEGGIRLVMSYGQRKHDYSELKNVGWGQDASGDLGGEHFSYAVLLHQGDLTEGKVIQTAKALNTELLIKPLEKQNGKGMINSFLTGLPDNIVLQTIKQSEEGKDIVLRLYETNKKETTCQLKINGQKLLEMFASTMDEGERSAIEVKENSCSLTFAPFEIKTIILSPQENESKTVE</sequence>
<dbReference type="GO" id="GO:0004559">
    <property type="term" value="F:alpha-mannosidase activity"/>
    <property type="evidence" value="ECO:0007669"/>
    <property type="project" value="InterPro"/>
</dbReference>
<keyword evidence="8" id="KW-1185">Reference proteome</keyword>
<dbReference type="KEGG" id="fya:KMW28_10270"/>
<proteinExistence type="inferred from homology"/>
<name>A0AAX1MXS5_9BACT</name>
<accession>A0AAX1MXS5</accession>
<evidence type="ECO:0000256" key="2">
    <source>
        <dbReference type="ARBA" id="ARBA00022723"/>
    </source>
</evidence>
<dbReference type="Pfam" id="PF09261">
    <property type="entry name" value="Alpha-mann_mid"/>
    <property type="match status" value="1"/>
</dbReference>
<dbReference type="Proteomes" id="UP000678679">
    <property type="component" value="Chromosome 1"/>
</dbReference>
<reference evidence="7 8" key="1">
    <citation type="submission" date="2021-05" db="EMBL/GenBank/DDBJ databases">
        <title>Comparative genomic studies on the polysaccharide-degrading batcterial strains of the Flammeovirga genus.</title>
        <authorList>
            <person name="Zewei F."/>
            <person name="Zheng Z."/>
            <person name="Yu L."/>
            <person name="Ruyue G."/>
            <person name="Yanhong M."/>
            <person name="Yuanyuan C."/>
            <person name="Jingyan G."/>
            <person name="Wenjun H."/>
        </authorList>
    </citation>
    <scope>NUCLEOTIDE SEQUENCE [LARGE SCALE GENOMIC DNA]</scope>
    <source>
        <strain evidence="7 8">NBRC:100898</strain>
    </source>
</reference>
<feature type="signal peptide" evidence="5">
    <location>
        <begin position="1"/>
        <end position="18"/>
    </location>
</feature>
<protein>
    <recommendedName>
        <fullName evidence="6">Glycoside hydrolase family 38 central domain-containing protein</fullName>
    </recommendedName>
</protein>
<dbReference type="Gene3D" id="1.20.1270.50">
    <property type="entry name" value="Glycoside hydrolase family 38, central domain"/>
    <property type="match status" value="1"/>
</dbReference>
<dbReference type="PANTHER" id="PTHR46017:SF1">
    <property type="entry name" value="ALPHA-MANNOSIDASE 2C1"/>
    <property type="match status" value="1"/>
</dbReference>
<keyword evidence="5" id="KW-0732">Signal</keyword>
<dbReference type="CDD" id="cd10789">
    <property type="entry name" value="GH38N_AMII_ER_cytosolic"/>
    <property type="match status" value="1"/>
</dbReference>
<keyword evidence="2" id="KW-0479">Metal-binding</keyword>
<gene>
    <name evidence="7" type="ORF">KMW28_10270</name>
</gene>
<dbReference type="AlphaFoldDB" id="A0AAX1MXS5"/>
<evidence type="ECO:0000256" key="5">
    <source>
        <dbReference type="SAM" id="SignalP"/>
    </source>
</evidence>
<dbReference type="Pfam" id="PF07748">
    <property type="entry name" value="Glyco_hydro_38C"/>
    <property type="match status" value="1"/>
</dbReference>
<evidence type="ECO:0000313" key="7">
    <source>
        <dbReference type="EMBL" id="QWG00040.1"/>
    </source>
</evidence>
<dbReference type="InterPro" id="IPR011682">
    <property type="entry name" value="Glyco_hydro_38_C"/>
</dbReference>
<feature type="chain" id="PRO_5043488879" description="Glycoside hydrolase family 38 central domain-containing protein" evidence="5">
    <location>
        <begin position="19"/>
        <end position="1113"/>
    </location>
</feature>
<evidence type="ECO:0000256" key="3">
    <source>
        <dbReference type="ARBA" id="ARBA00022801"/>
    </source>
</evidence>
<keyword evidence="3" id="KW-0378">Hydrolase</keyword>
<organism evidence="7 8">
    <name type="scientific">Flammeovirga yaeyamensis</name>
    <dbReference type="NCBI Taxonomy" id="367791"/>
    <lineage>
        <taxon>Bacteria</taxon>
        <taxon>Pseudomonadati</taxon>
        <taxon>Bacteroidota</taxon>
        <taxon>Cytophagia</taxon>
        <taxon>Cytophagales</taxon>
        <taxon>Flammeovirgaceae</taxon>
        <taxon>Flammeovirga</taxon>
    </lineage>
</organism>
<dbReference type="Pfam" id="PF17677">
    <property type="entry name" value="Glyco_hydro38C2"/>
    <property type="match status" value="1"/>
</dbReference>
<dbReference type="Gene3D" id="2.70.98.30">
    <property type="entry name" value="Golgi alpha-mannosidase II, domain 4"/>
    <property type="match status" value="1"/>
</dbReference>
<keyword evidence="4" id="KW-0326">Glycosidase</keyword>
<feature type="domain" description="Glycoside hydrolase family 38 central" evidence="6">
    <location>
        <begin position="582"/>
        <end position="654"/>
    </location>
</feature>
<dbReference type="Pfam" id="PF01074">
    <property type="entry name" value="Glyco_hydro_38N"/>
    <property type="match status" value="1"/>
</dbReference>
<dbReference type="GO" id="GO:0009313">
    <property type="term" value="P:oligosaccharide catabolic process"/>
    <property type="evidence" value="ECO:0007669"/>
    <property type="project" value="TreeGrafter"/>
</dbReference>
<dbReference type="RefSeq" id="WP_169663488.1">
    <property type="nucleotide sequence ID" value="NZ_CP076132.1"/>
</dbReference>
<dbReference type="InterPro" id="IPR011330">
    <property type="entry name" value="Glyco_hydro/deAcase_b/a-brl"/>
</dbReference>
<dbReference type="SUPFAM" id="SSF74650">
    <property type="entry name" value="Galactose mutarotase-like"/>
    <property type="match status" value="1"/>
</dbReference>
<evidence type="ECO:0000259" key="6">
    <source>
        <dbReference type="SMART" id="SM00872"/>
    </source>
</evidence>
<dbReference type="GO" id="GO:0046872">
    <property type="term" value="F:metal ion binding"/>
    <property type="evidence" value="ECO:0007669"/>
    <property type="project" value="UniProtKB-KW"/>
</dbReference>
<dbReference type="Gene3D" id="3.20.110.10">
    <property type="entry name" value="Glycoside hydrolase 38, N terminal domain"/>
    <property type="match status" value="1"/>
</dbReference>
<evidence type="ECO:0000313" key="8">
    <source>
        <dbReference type="Proteomes" id="UP000678679"/>
    </source>
</evidence>
<evidence type="ECO:0000256" key="1">
    <source>
        <dbReference type="ARBA" id="ARBA00009792"/>
    </source>
</evidence>
<dbReference type="InterPro" id="IPR011013">
    <property type="entry name" value="Gal_mutarotase_sf_dom"/>
</dbReference>
<dbReference type="SUPFAM" id="SSF88688">
    <property type="entry name" value="Families 57/38 glycoside transferase middle domain"/>
    <property type="match status" value="1"/>
</dbReference>
<dbReference type="InterPro" id="IPR028995">
    <property type="entry name" value="Glyco_hydro_57/38_cen_sf"/>
</dbReference>
<dbReference type="InterPro" id="IPR037094">
    <property type="entry name" value="Glyco_hydro_38_cen_sf"/>
</dbReference>
<dbReference type="InterPro" id="IPR027291">
    <property type="entry name" value="Glyco_hydro_38_N_sf"/>
</dbReference>
<dbReference type="InterPro" id="IPR015341">
    <property type="entry name" value="Glyco_hydro_38_cen"/>
</dbReference>
<dbReference type="GO" id="GO:0006013">
    <property type="term" value="P:mannose metabolic process"/>
    <property type="evidence" value="ECO:0007669"/>
    <property type="project" value="InterPro"/>
</dbReference>